<evidence type="ECO:0000313" key="5">
    <source>
        <dbReference type="EMBL" id="MCJ0765433.1"/>
    </source>
</evidence>
<dbReference type="PANTHER" id="PTHR43201">
    <property type="entry name" value="ACYL-COA SYNTHETASE"/>
    <property type="match status" value="1"/>
</dbReference>
<dbReference type="InterPro" id="IPR042099">
    <property type="entry name" value="ANL_N_sf"/>
</dbReference>
<name>A0A9X1VY42_9BURK</name>
<keyword evidence="6" id="KW-1185">Reference proteome</keyword>
<dbReference type="FunFam" id="3.30.300.30:FF:000008">
    <property type="entry name" value="2,3-dihydroxybenzoate-AMP ligase"/>
    <property type="match status" value="1"/>
</dbReference>
<evidence type="ECO:0000313" key="6">
    <source>
        <dbReference type="Proteomes" id="UP001139447"/>
    </source>
</evidence>
<keyword evidence="2" id="KW-0436">Ligase</keyword>
<dbReference type="RefSeq" id="WP_243308824.1">
    <property type="nucleotide sequence ID" value="NZ_JALGBI010000003.1"/>
</dbReference>
<dbReference type="Gene3D" id="3.40.50.12780">
    <property type="entry name" value="N-terminal domain of ligase-like"/>
    <property type="match status" value="1"/>
</dbReference>
<evidence type="ECO:0000256" key="1">
    <source>
        <dbReference type="ARBA" id="ARBA00006432"/>
    </source>
</evidence>
<gene>
    <name evidence="5" type="ORF">MMF98_19655</name>
</gene>
<dbReference type="InterPro" id="IPR045851">
    <property type="entry name" value="AMP-bd_C_sf"/>
</dbReference>
<feature type="domain" description="AMP-binding enzyme C-terminal" evidence="4">
    <location>
        <begin position="400"/>
        <end position="475"/>
    </location>
</feature>
<evidence type="ECO:0000259" key="4">
    <source>
        <dbReference type="Pfam" id="PF13193"/>
    </source>
</evidence>
<evidence type="ECO:0000259" key="3">
    <source>
        <dbReference type="Pfam" id="PF00501"/>
    </source>
</evidence>
<comment type="caution">
    <text evidence="5">The sequence shown here is derived from an EMBL/GenBank/DDBJ whole genome shotgun (WGS) entry which is preliminary data.</text>
</comment>
<dbReference type="InterPro" id="IPR000873">
    <property type="entry name" value="AMP-dep_synth/lig_dom"/>
</dbReference>
<accession>A0A9X1VY42</accession>
<dbReference type="PANTHER" id="PTHR43201:SF5">
    <property type="entry name" value="MEDIUM-CHAIN ACYL-COA LIGASE ACSF2, MITOCHONDRIAL"/>
    <property type="match status" value="1"/>
</dbReference>
<dbReference type="GO" id="GO:0031956">
    <property type="term" value="F:medium-chain fatty acid-CoA ligase activity"/>
    <property type="evidence" value="ECO:0007669"/>
    <property type="project" value="TreeGrafter"/>
</dbReference>
<evidence type="ECO:0000256" key="2">
    <source>
        <dbReference type="ARBA" id="ARBA00022598"/>
    </source>
</evidence>
<sequence length="494" mass="52556">MKSAVVLPDVLLRHAAARPQATALCFGERRFSYGELARRAECAAARLWHDGGVRAGDRVAYLGLNHPDQLTLLFALARIGAMLVPMNFRLAPPEWEAVLADCTPRAVLHDEAWREAARALAQRYGLASHDIEALAGEPAPGAAPDHAAPSAPALLVYTSGTTGRPKGAVHTQANLLANMAAAQAVQSLDAADVVATMLPMFHVGGLCIQTLPALYAGASVILHARFEPGAALAGFERDRPTLTLQVPATLRALVEHPDWAAADLSSLRAVWAGSSTLPHQWVQAFHARGVPVCNVYGATETGPFSIALPPAQAFSHAGSCGWPAPGVELRLAHLQQEVGEVLLRAPNVVQHYWPEQPARDAEGWFHTGDLARLAADGSCTIVGRAKDMIISGGENIYPAEIENLLAEHPDIAECAVLGVEDARWGEAVVAAVVLRPGGAVADDALDAFLRQRLARYKLPRRYVRLEALPKTALGKVQKAALRSRLAPQAGPLPS</sequence>
<dbReference type="Pfam" id="PF13193">
    <property type="entry name" value="AMP-binding_C"/>
    <property type="match status" value="1"/>
</dbReference>
<dbReference type="GO" id="GO:0006631">
    <property type="term" value="P:fatty acid metabolic process"/>
    <property type="evidence" value="ECO:0007669"/>
    <property type="project" value="TreeGrafter"/>
</dbReference>
<dbReference type="InterPro" id="IPR020845">
    <property type="entry name" value="AMP-binding_CS"/>
</dbReference>
<comment type="similarity">
    <text evidence="1">Belongs to the ATP-dependent AMP-binding enzyme family.</text>
</comment>
<dbReference type="AlphaFoldDB" id="A0A9X1VY42"/>
<protein>
    <submittedName>
        <fullName evidence="5">AMP-binding protein</fullName>
    </submittedName>
</protein>
<dbReference type="Gene3D" id="3.30.300.30">
    <property type="match status" value="1"/>
</dbReference>
<feature type="domain" description="AMP-dependent synthetase/ligase" evidence="3">
    <location>
        <begin position="13"/>
        <end position="353"/>
    </location>
</feature>
<dbReference type="Proteomes" id="UP001139447">
    <property type="component" value="Unassembled WGS sequence"/>
</dbReference>
<reference evidence="5" key="1">
    <citation type="submission" date="2022-03" db="EMBL/GenBank/DDBJ databases">
        <authorList>
            <person name="Woo C.Y."/>
        </authorList>
    </citation>
    <scope>NUCLEOTIDE SEQUENCE</scope>
    <source>
        <strain evidence="5">CYS-02</strain>
    </source>
</reference>
<dbReference type="InterPro" id="IPR025110">
    <property type="entry name" value="AMP-bd_C"/>
</dbReference>
<organism evidence="5 6">
    <name type="scientific">Variovorax terrae</name>
    <dbReference type="NCBI Taxonomy" id="2923278"/>
    <lineage>
        <taxon>Bacteria</taxon>
        <taxon>Pseudomonadati</taxon>
        <taxon>Pseudomonadota</taxon>
        <taxon>Betaproteobacteria</taxon>
        <taxon>Burkholderiales</taxon>
        <taxon>Comamonadaceae</taxon>
        <taxon>Variovorax</taxon>
    </lineage>
</organism>
<proteinExistence type="inferred from homology"/>
<dbReference type="PROSITE" id="PS00455">
    <property type="entry name" value="AMP_BINDING"/>
    <property type="match status" value="1"/>
</dbReference>
<dbReference type="SUPFAM" id="SSF56801">
    <property type="entry name" value="Acetyl-CoA synthetase-like"/>
    <property type="match status" value="1"/>
</dbReference>
<dbReference type="Pfam" id="PF00501">
    <property type="entry name" value="AMP-binding"/>
    <property type="match status" value="1"/>
</dbReference>
<dbReference type="EMBL" id="JALGBI010000003">
    <property type="protein sequence ID" value="MCJ0765433.1"/>
    <property type="molecule type" value="Genomic_DNA"/>
</dbReference>